<dbReference type="EMBL" id="CAJHJG010005747">
    <property type="protein sequence ID" value="CAD6952390.1"/>
    <property type="molecule type" value="Genomic_DNA"/>
</dbReference>
<keyword evidence="2" id="KW-1185">Reference proteome</keyword>
<accession>A0ABN7J4W9</accession>
<protein>
    <submittedName>
        <fullName evidence="1">Uncharacterized protein</fullName>
    </submittedName>
</protein>
<proteinExistence type="predicted"/>
<organism evidence="1 2">
    <name type="scientific">Tilletia caries</name>
    <name type="common">wheat bunt fungus</name>
    <dbReference type="NCBI Taxonomy" id="13290"/>
    <lineage>
        <taxon>Eukaryota</taxon>
        <taxon>Fungi</taxon>
        <taxon>Dikarya</taxon>
        <taxon>Basidiomycota</taxon>
        <taxon>Ustilaginomycotina</taxon>
        <taxon>Exobasidiomycetes</taxon>
        <taxon>Tilletiales</taxon>
        <taxon>Tilletiaceae</taxon>
        <taxon>Tilletia</taxon>
    </lineage>
</organism>
<evidence type="ECO:0000313" key="1">
    <source>
        <dbReference type="EMBL" id="CAD6952390.1"/>
    </source>
</evidence>
<comment type="caution">
    <text evidence="1">The sequence shown here is derived from an EMBL/GenBank/DDBJ whole genome shotgun (WGS) entry which is preliminary data.</text>
</comment>
<feature type="non-terminal residue" evidence="1">
    <location>
        <position position="1"/>
    </location>
</feature>
<reference evidence="1" key="1">
    <citation type="submission" date="2020-10" db="EMBL/GenBank/DDBJ databases">
        <authorList>
            <person name="Sedaghatjoo S."/>
        </authorList>
    </citation>
    <scope>NUCLEOTIDE SEQUENCE</scope>
    <source>
        <strain evidence="1">AZH3</strain>
    </source>
</reference>
<dbReference type="Proteomes" id="UP000836402">
    <property type="component" value="Unassembled WGS sequence"/>
</dbReference>
<sequence>TPHSSPAQPIIIQVQRRADFAIQSHQSSSYAIVQWTQDWYFYVFPPWSVGFRRGRHHSSTISRRRATCCCLLVFFALSAFDHYG</sequence>
<name>A0ABN7J4W9_9BASI</name>
<feature type="non-terminal residue" evidence="1">
    <location>
        <position position="84"/>
    </location>
</feature>
<gene>
    <name evidence="1" type="ORF">JKIAZH3_G6448</name>
</gene>
<evidence type="ECO:0000313" key="2">
    <source>
        <dbReference type="Proteomes" id="UP000836402"/>
    </source>
</evidence>